<keyword evidence="1" id="KW-0812">Transmembrane</keyword>
<name>A0A8C5CDV8_GADMO</name>
<feature type="transmembrane region" description="Helical" evidence="1">
    <location>
        <begin position="92"/>
        <end position="110"/>
    </location>
</feature>
<reference evidence="2" key="2">
    <citation type="submission" date="2025-09" db="UniProtKB">
        <authorList>
            <consortium name="Ensembl"/>
        </authorList>
    </citation>
    <scope>IDENTIFICATION</scope>
</reference>
<evidence type="ECO:0000313" key="3">
    <source>
        <dbReference type="Proteomes" id="UP000694546"/>
    </source>
</evidence>
<dbReference type="GeneTree" id="ENSGT01030000240273"/>
<evidence type="ECO:0000256" key="1">
    <source>
        <dbReference type="SAM" id="Phobius"/>
    </source>
</evidence>
<dbReference type="Proteomes" id="UP000694546">
    <property type="component" value="Chromosome 18"/>
</dbReference>
<protein>
    <submittedName>
        <fullName evidence="2">Uncharacterized protein</fullName>
    </submittedName>
</protein>
<proteinExistence type="predicted"/>
<evidence type="ECO:0000313" key="2">
    <source>
        <dbReference type="Ensembl" id="ENSGMOP00000059295.1"/>
    </source>
</evidence>
<sequence>ELIYQHNDGSNAILFQNQILSFHPFFSLSLFSLTGRRYTHLQQRAVQSTSHTRVHENLADSQLAGGVSECVCAIACLYLLWKRERRRRCTELLAVILYNYIILYTIIYRAPGVANGNNHFLLHAAVHPGLHCRTVQDLCGFAMKSASCGWGLSLTVER</sequence>
<dbReference type="AlphaFoldDB" id="A0A8C5CDV8"/>
<dbReference type="Ensembl" id="ENSGMOT00000024350.1">
    <property type="protein sequence ID" value="ENSGMOP00000059295.1"/>
    <property type="gene ID" value="ENSGMOG00000036528.1"/>
</dbReference>
<keyword evidence="1" id="KW-0472">Membrane</keyword>
<keyword evidence="3" id="KW-1185">Reference proteome</keyword>
<organism evidence="2 3">
    <name type="scientific">Gadus morhua</name>
    <name type="common">Atlantic cod</name>
    <dbReference type="NCBI Taxonomy" id="8049"/>
    <lineage>
        <taxon>Eukaryota</taxon>
        <taxon>Metazoa</taxon>
        <taxon>Chordata</taxon>
        <taxon>Craniata</taxon>
        <taxon>Vertebrata</taxon>
        <taxon>Euteleostomi</taxon>
        <taxon>Actinopterygii</taxon>
        <taxon>Neopterygii</taxon>
        <taxon>Teleostei</taxon>
        <taxon>Neoteleostei</taxon>
        <taxon>Acanthomorphata</taxon>
        <taxon>Zeiogadaria</taxon>
        <taxon>Gadariae</taxon>
        <taxon>Gadiformes</taxon>
        <taxon>Gadoidei</taxon>
        <taxon>Gadidae</taxon>
        <taxon>Gadus</taxon>
    </lineage>
</organism>
<keyword evidence="1" id="KW-1133">Transmembrane helix</keyword>
<reference evidence="2" key="1">
    <citation type="submission" date="2025-08" db="UniProtKB">
        <authorList>
            <consortium name="Ensembl"/>
        </authorList>
    </citation>
    <scope>IDENTIFICATION</scope>
</reference>
<accession>A0A8C5CDV8</accession>